<sequence length="175" mass="19216">MELDLVSPENLLCGIAQVFATRVKVSETIEEEGQMAARGVEEQGWQRRSRMGSWRPGGQNIREGRRTVADRAGDVEAITSRHSHGGTKGQRTRSREAHTTTAGEDDGAGGGVLAHDLATLGSRGLRQLSDDPMSSRRARRAHGVTRTRRGEGDENSARRRARKQEMACKVVEEDI</sequence>
<reference evidence="3" key="2">
    <citation type="submission" date="2015-01" db="EMBL/GenBank/DDBJ databases">
        <title>Evolutionary Origins and Diversification of the Mycorrhizal Mutualists.</title>
        <authorList>
            <consortium name="DOE Joint Genome Institute"/>
            <consortium name="Mycorrhizal Genomics Consortium"/>
            <person name="Kohler A."/>
            <person name="Kuo A."/>
            <person name="Nagy L.G."/>
            <person name="Floudas D."/>
            <person name="Copeland A."/>
            <person name="Barry K.W."/>
            <person name="Cichocki N."/>
            <person name="Veneault-Fourrey C."/>
            <person name="LaButti K."/>
            <person name="Lindquist E.A."/>
            <person name="Lipzen A."/>
            <person name="Lundell T."/>
            <person name="Morin E."/>
            <person name="Murat C."/>
            <person name="Riley R."/>
            <person name="Ohm R."/>
            <person name="Sun H."/>
            <person name="Tunlid A."/>
            <person name="Henrissat B."/>
            <person name="Grigoriev I.V."/>
            <person name="Hibbett D.S."/>
            <person name="Martin F."/>
        </authorList>
    </citation>
    <scope>NUCLEOTIDE SEQUENCE [LARGE SCALE GENOMIC DNA]</scope>
    <source>
        <strain evidence="3">Zn</strain>
    </source>
</reference>
<organism evidence="2 3">
    <name type="scientific">Oidiodendron maius (strain Zn)</name>
    <dbReference type="NCBI Taxonomy" id="913774"/>
    <lineage>
        <taxon>Eukaryota</taxon>
        <taxon>Fungi</taxon>
        <taxon>Dikarya</taxon>
        <taxon>Ascomycota</taxon>
        <taxon>Pezizomycotina</taxon>
        <taxon>Leotiomycetes</taxon>
        <taxon>Leotiomycetes incertae sedis</taxon>
        <taxon>Myxotrichaceae</taxon>
        <taxon>Oidiodendron</taxon>
    </lineage>
</organism>
<feature type="compositionally biased region" description="Basic residues" evidence="1">
    <location>
        <begin position="136"/>
        <end position="147"/>
    </location>
</feature>
<evidence type="ECO:0000256" key="1">
    <source>
        <dbReference type="SAM" id="MobiDB-lite"/>
    </source>
</evidence>
<reference evidence="2 3" key="1">
    <citation type="submission" date="2014-04" db="EMBL/GenBank/DDBJ databases">
        <authorList>
            <consortium name="DOE Joint Genome Institute"/>
            <person name="Kuo A."/>
            <person name="Martino E."/>
            <person name="Perotto S."/>
            <person name="Kohler A."/>
            <person name="Nagy L.G."/>
            <person name="Floudas D."/>
            <person name="Copeland A."/>
            <person name="Barry K.W."/>
            <person name="Cichocki N."/>
            <person name="Veneault-Fourrey C."/>
            <person name="LaButti K."/>
            <person name="Lindquist E.A."/>
            <person name="Lipzen A."/>
            <person name="Lundell T."/>
            <person name="Morin E."/>
            <person name="Murat C."/>
            <person name="Sun H."/>
            <person name="Tunlid A."/>
            <person name="Henrissat B."/>
            <person name="Grigoriev I.V."/>
            <person name="Hibbett D.S."/>
            <person name="Martin F."/>
            <person name="Nordberg H.P."/>
            <person name="Cantor M.N."/>
            <person name="Hua S.X."/>
        </authorList>
    </citation>
    <scope>NUCLEOTIDE SEQUENCE [LARGE SCALE GENOMIC DNA]</scope>
    <source>
        <strain evidence="2 3">Zn</strain>
    </source>
</reference>
<evidence type="ECO:0000313" key="3">
    <source>
        <dbReference type="Proteomes" id="UP000054321"/>
    </source>
</evidence>
<dbReference type="EMBL" id="KN832871">
    <property type="protein sequence ID" value="KIN05966.1"/>
    <property type="molecule type" value="Genomic_DNA"/>
</dbReference>
<dbReference type="InParanoid" id="A0A0C3HCD4"/>
<feature type="region of interest" description="Disordered" evidence="1">
    <location>
        <begin position="40"/>
        <end position="175"/>
    </location>
</feature>
<dbReference type="Proteomes" id="UP000054321">
    <property type="component" value="Unassembled WGS sequence"/>
</dbReference>
<gene>
    <name evidence="2" type="ORF">OIDMADRAFT_49469</name>
</gene>
<keyword evidence="3" id="KW-1185">Reference proteome</keyword>
<dbReference type="AlphaFoldDB" id="A0A0C3HCD4"/>
<accession>A0A0C3HCD4</accession>
<feature type="compositionally biased region" description="Basic and acidic residues" evidence="1">
    <location>
        <begin position="148"/>
        <end position="175"/>
    </location>
</feature>
<evidence type="ECO:0000313" key="2">
    <source>
        <dbReference type="EMBL" id="KIN05966.1"/>
    </source>
</evidence>
<dbReference type="HOGENOM" id="CLU_1533040_0_0_1"/>
<proteinExistence type="predicted"/>
<name>A0A0C3HCD4_OIDMZ</name>
<feature type="compositionally biased region" description="Basic and acidic residues" evidence="1">
    <location>
        <begin position="62"/>
        <end position="74"/>
    </location>
</feature>
<protein>
    <submittedName>
        <fullName evidence="2">Uncharacterized protein</fullName>
    </submittedName>
</protein>